<feature type="region of interest" description="Disordered" evidence="2">
    <location>
        <begin position="521"/>
        <end position="574"/>
    </location>
</feature>
<feature type="region of interest" description="Disordered" evidence="2">
    <location>
        <begin position="2375"/>
        <end position="2398"/>
    </location>
</feature>
<feature type="compositionally biased region" description="Basic and acidic residues" evidence="2">
    <location>
        <begin position="1912"/>
        <end position="1923"/>
    </location>
</feature>
<feature type="compositionally biased region" description="Basic and acidic residues" evidence="2">
    <location>
        <begin position="2012"/>
        <end position="2033"/>
    </location>
</feature>
<dbReference type="PANTHER" id="PTHR15109:SF4">
    <property type="entry name" value="FAM193 C-TERMINAL DOMAIN-CONTAINING PROTEIN"/>
    <property type="match status" value="1"/>
</dbReference>
<feature type="region of interest" description="Disordered" evidence="2">
    <location>
        <begin position="1322"/>
        <end position="1343"/>
    </location>
</feature>
<evidence type="ECO:0000256" key="2">
    <source>
        <dbReference type="SAM" id="MobiDB-lite"/>
    </source>
</evidence>
<feature type="coiled-coil region" evidence="1">
    <location>
        <begin position="890"/>
        <end position="924"/>
    </location>
</feature>
<feature type="compositionally biased region" description="Low complexity" evidence="2">
    <location>
        <begin position="965"/>
        <end position="984"/>
    </location>
</feature>
<sequence length="2681" mass="292412">MSSTLQTPQNQQQQQQEASSSGPVPMATVAAAAVDSAAVSSAVTEKDISYWQRSLEALAQKVIVGEPPVVTPQEEQVAAPMPEKNEEVNVNKEEQLSGQEEAVPSEQHDSNLFRLSCCCGACLGYRETIIQLFVEDFEYNTLWERLQLLIKKFYDFIPEQEDSQLYGRYMELMDKSSLKWLTDGRINTKKNIQISLGSNLPLSNEMTFILVFSMLYTRDPHQLFELLCLQLRSIVKAYSQGLQDLISETSDGDLQYSPTELLTYILDGYDKLCHSAKSLSPLLFELQRGHLQQFSLTWCLINKRMYQRFVYLEVQKIIPECILKLKELLFDEEYKSMVYRFIQFDDEMNSTSQIWRDVWSLLHDYHKAKEDSARRKRITSAHSLLVAVRDSEFNFDPEVQRTKDRPIVEWLACEDRSLVWQYVVLSLRSKWIACINPRLTASIENVQCRKCNFALATHYIECSCRTCLIAGGTCLGKSKEQLYCAKCSFFKKLDRDYLDYIGEFFNKPLCEKQRQQLNGLTTCSSSSSTTSSSSSSSSSSSTDIALPESDSASTTPVEKSGSSGPAKDSSSDKSTSVVVASSPSTLADDTSLYHISWAIFKHLPERVAYTWTTLEPKRFCIFQGEPCKINACRVAINIIAMLYPLNLSKFLIKSYHPLKEEERKKMAENWNIDVKNFMQRFCDDINKRWRTEVADRIHPLHFLDLLWESDDSESALLSDMASAFAEWFLIDFQFPQRNVIYQYFTKFFLAKGTDIEFDMKCFEAVSGSRLFNWSTPASPLRQMIADDMQSKLLGVNWSTILPEEALAAINGEEFAAAAKLEGISPGGVLVAATTGGGFGHSPATMAVIEPIVKLCSDDGTICKDCKECFTDTVTKSEIFEKEIKKPLVEALKLAASNKILETELKTLQKEHSMLKDMVRDLEQIHEQKHSTIVTQQCGNSTSSSTNTSSNKSTIITATRNSTDKSGVASSSSNVTANSAQANSSPAVATKTTTTNSPAKSMLNQATNTPSKTTPTTNTTPQPNGKVAPAAVSQQPGRVAATKAIPKAVPATPPATAKVSSKATSTTTAAAAVTAPPTALPANSCANNGTHQSGGVLAAKEDHKKTCHRGANGGEKGDGSCVCYYCTLFGQSVCLECNHNQRTNETRDRLRKKIKQLQSNKDNQQLKSLNLKNIKIPPGGLLKKINTNKSNSTNAVTTNNNNNINNSSNVGSSSSSSAAVNCSNNTVSSGKVAPTITKESITSKVEAMKNSNLKTTPVPAPPATSGLVAAAAAAAKIPLPPALAGKGIPASQQPPVQVAKKPPPPPPVEEPSLDAILRFIEGDDDEDKQSSQKKAAKKVKQKQKKQELKKITELSELSQKFSEFHLEEQKAQKRLQFQQNLKKKDKKQLLEDIKAFEDKKLQLQTDINSLVSSIKNNNPEFNFNIESDPPTSGNGKKAAPVVEQQLPAKLQQNINLLQQQKQRQQQQLIQQHQQGQQQQQSSILVPQDNVSIDPARRMVTIKRTFLPHSEPQVTVTAKGPSPDKDQLLYTFINGQLVPPEQKQASSAAASTPPPPPSSAKQQKKQQKQLNQLQQMEMKMAFNDAKQISDMIVKSQFTNDTDVWITEKLLKLSLREQSAQQQQQSMREVDELMQKLQLQTADGKRKKEDIVSLTSKLSEKLTQIKSKAKNSVSEAQAKAAAQMLQKIVKKLEVLGDGGGSGTGEEAKGKKKKSKKKDKESDEIDALVSWCEGLDINGSAPTTMGSKKGSEKKAAEKSVAGKVLNRKLSKDSISSSGSGAQKGKEKIKEKEKEKKPEENKVVVVKKRVVRKKSDAFIDPEFDNNAFKLLNLDDTESGDEEEEIEEVGENESAVSEEVKVPSRPATPPPPSSPKVVEIVRPPTPPSPVPVMVATSKKSKKKADKAKETTPPVEPVAKSDGKQVKNKENLAPPPSSTQKTVPVPKNGQPTSHNGSRKGSVAPPPEKSILDNPNLSKRQKKLMLKQQQQQEQPAKVAQTNGQKKPQQQQQHAQPPAGRHIDKTVKNADRLVKSSNDRRSKVNISADTTLELLNESGGRSVATPPKIPNTFPPGDTSFGASIMDQLSRGIRVEGLQLPPGITLTRVDAIQAEAIKAKRESIKKICEPMPPPQPEVQPPPAMMMGGGGPFMMSPMMGQQQSTMISQAPGQDAVIMVDTNRLKGSGSATAQNGQDGDKKSSKKSKRKNKNKSKNDSSNKSAGPPKSDAGKNQKPGNNIVTLRNPMFQGGGPARSAPPPGGVDPSAVGQKPTGGYDQPATIFKNDNGMFTIRNPALHQALSGGTPPSTSGFRPFNTNYLVENGIFPTQGGVATSGTPAAYLQQHQQVASDRGMLGDGGASALNSTPFSATVEPPRKCNSAIGSEMKNAQKQKQQQAQQQHHQAHHLPHPGAWQNMNGGSASAGTNDLFNPLALSGSAATNQRCYSPFESLQYGLTGSQDYMNPQSSAPGYFPMSSPSATVSAIGSERSQARAQAAAAMSSVGSSHCCDDSPSGSFYDGLGAGGANHKYDDLSFLHNLQPGQRLNSEVTIHNINESKFLRQQQQQLQGQSLSNDIEITRIPAPGSSTAPVGFNHPLLMSPAGSNISSETASVSGGVGAVAGGAIGGSSGHSITSAGQANLLALNDMETSLFLQKYQQQQNLLQQRLQQQMEQLQLQPISRQQQQLIGEYGGQ</sequence>
<evidence type="ECO:0000256" key="1">
    <source>
        <dbReference type="SAM" id="Coils"/>
    </source>
</evidence>
<feature type="compositionally biased region" description="Basic and acidic residues" evidence="2">
    <location>
        <begin position="1779"/>
        <end position="1797"/>
    </location>
</feature>
<keyword evidence="1" id="KW-0175">Coiled coil</keyword>
<feature type="compositionally biased region" description="Low complexity" evidence="2">
    <location>
        <begin position="524"/>
        <end position="542"/>
    </location>
</feature>
<feature type="compositionally biased region" description="Low complexity" evidence="2">
    <location>
        <begin position="1978"/>
        <end position="2010"/>
    </location>
</feature>
<feature type="region of interest" description="Disordered" evidence="2">
    <location>
        <begin position="2174"/>
        <end position="2264"/>
    </location>
</feature>
<protein>
    <submittedName>
        <fullName evidence="3">(northern house mosquito) hypothetical protein</fullName>
    </submittedName>
</protein>
<reference evidence="3" key="1">
    <citation type="submission" date="2021-05" db="EMBL/GenBank/DDBJ databases">
        <authorList>
            <person name="Alioto T."/>
            <person name="Alioto T."/>
            <person name="Gomez Garrido J."/>
        </authorList>
    </citation>
    <scope>NUCLEOTIDE SEQUENCE</scope>
</reference>
<feature type="region of interest" description="Disordered" evidence="2">
    <location>
        <begin position="2049"/>
        <end position="2069"/>
    </location>
</feature>
<feature type="region of interest" description="Disordered" evidence="2">
    <location>
        <begin position="1819"/>
        <end position="2035"/>
    </location>
</feature>
<proteinExistence type="predicted"/>
<dbReference type="EMBL" id="HBUE01027794">
    <property type="protein sequence ID" value="CAG6455088.1"/>
    <property type="molecule type" value="Transcribed_RNA"/>
</dbReference>
<feature type="compositionally biased region" description="Low complexity" evidence="2">
    <location>
        <begin position="1006"/>
        <end position="1023"/>
    </location>
</feature>
<feature type="compositionally biased region" description="Low complexity" evidence="2">
    <location>
        <begin position="1540"/>
        <end position="1549"/>
    </location>
</feature>
<feature type="compositionally biased region" description="Low complexity" evidence="2">
    <location>
        <begin position="1"/>
        <end position="16"/>
    </location>
</feature>
<feature type="region of interest" description="Disordered" evidence="2">
    <location>
        <begin position="1191"/>
        <end position="1218"/>
    </location>
</feature>
<feature type="region of interest" description="Disordered" evidence="2">
    <location>
        <begin position="1693"/>
        <end position="1720"/>
    </location>
</feature>
<feature type="compositionally biased region" description="Basic residues" evidence="2">
    <location>
        <begin position="2191"/>
        <end position="2202"/>
    </location>
</feature>
<feature type="coiled-coil region" evidence="1">
    <location>
        <begin position="1139"/>
        <end position="1166"/>
    </location>
</feature>
<feature type="compositionally biased region" description="Low complexity" evidence="2">
    <location>
        <begin position="2378"/>
        <end position="2390"/>
    </location>
</feature>
<name>A0A8D8AGU5_CULPI</name>
<dbReference type="PANTHER" id="PTHR15109">
    <property type="entry name" value="AGAP004327-PA"/>
    <property type="match status" value="1"/>
</dbReference>
<dbReference type="InterPro" id="IPR029717">
    <property type="entry name" value="FAM193"/>
</dbReference>
<accession>A0A8D8AGU5</accession>
<feature type="region of interest" description="Disordered" evidence="2">
    <location>
        <begin position="1539"/>
        <end position="1564"/>
    </location>
</feature>
<feature type="compositionally biased region" description="Polar residues" evidence="2">
    <location>
        <begin position="985"/>
        <end position="1005"/>
    </location>
</feature>
<feature type="compositionally biased region" description="Low complexity" evidence="2">
    <location>
        <begin position="559"/>
        <end position="574"/>
    </location>
</feature>
<feature type="region of interest" description="Disordered" evidence="2">
    <location>
        <begin position="1732"/>
        <end position="1797"/>
    </location>
</feature>
<feature type="region of interest" description="Disordered" evidence="2">
    <location>
        <begin position="931"/>
        <end position="1028"/>
    </location>
</feature>
<feature type="compositionally biased region" description="Basic residues" evidence="2">
    <location>
        <begin position="1333"/>
        <end position="1342"/>
    </location>
</feature>
<organism evidence="3">
    <name type="scientific">Culex pipiens</name>
    <name type="common">House mosquito</name>
    <dbReference type="NCBI Taxonomy" id="7175"/>
    <lineage>
        <taxon>Eukaryota</taxon>
        <taxon>Metazoa</taxon>
        <taxon>Ecdysozoa</taxon>
        <taxon>Arthropoda</taxon>
        <taxon>Hexapoda</taxon>
        <taxon>Insecta</taxon>
        <taxon>Pterygota</taxon>
        <taxon>Neoptera</taxon>
        <taxon>Endopterygota</taxon>
        <taxon>Diptera</taxon>
        <taxon>Nematocera</taxon>
        <taxon>Culicoidea</taxon>
        <taxon>Culicidae</taxon>
        <taxon>Culicinae</taxon>
        <taxon>Culicini</taxon>
        <taxon>Culex</taxon>
        <taxon>Culex</taxon>
    </lineage>
</organism>
<evidence type="ECO:0000313" key="3">
    <source>
        <dbReference type="EMBL" id="CAG6455088.1"/>
    </source>
</evidence>
<feature type="compositionally biased region" description="Low complexity" evidence="2">
    <location>
        <begin position="1768"/>
        <end position="1778"/>
    </location>
</feature>
<feature type="compositionally biased region" description="Basic and acidic residues" evidence="2">
    <location>
        <begin position="83"/>
        <end position="95"/>
    </location>
</feature>
<feature type="compositionally biased region" description="Acidic residues" evidence="2">
    <location>
        <begin position="1829"/>
        <end position="1845"/>
    </location>
</feature>
<feature type="region of interest" description="Disordered" evidence="2">
    <location>
        <begin position="73"/>
        <end position="105"/>
    </location>
</feature>
<feature type="region of interest" description="Disordered" evidence="2">
    <location>
        <begin position="1284"/>
        <end position="1310"/>
    </location>
</feature>
<feature type="compositionally biased region" description="Low complexity" evidence="2">
    <location>
        <begin position="939"/>
        <end position="956"/>
    </location>
</feature>
<feature type="region of interest" description="Disordered" evidence="2">
    <location>
        <begin position="1"/>
        <end position="26"/>
    </location>
</feature>